<dbReference type="OrthoDB" id="9780991at2"/>
<dbReference type="PANTHER" id="PTHR30061:SF50">
    <property type="entry name" value="MALTOSE_MALTODEXTRIN-BINDING PERIPLASMIC PROTEIN"/>
    <property type="match status" value="1"/>
</dbReference>
<dbReference type="SUPFAM" id="SSF53850">
    <property type="entry name" value="Periplasmic binding protein-like II"/>
    <property type="match status" value="1"/>
</dbReference>
<dbReference type="Proteomes" id="UP000284057">
    <property type="component" value="Unassembled WGS sequence"/>
</dbReference>
<evidence type="ECO:0000256" key="1">
    <source>
        <dbReference type="ARBA" id="ARBA00008520"/>
    </source>
</evidence>
<evidence type="ECO:0000256" key="2">
    <source>
        <dbReference type="ARBA" id="ARBA00022448"/>
    </source>
</evidence>
<proteinExistence type="inferred from homology"/>
<keyword evidence="6" id="KW-1185">Reference proteome</keyword>
<feature type="signal peptide" evidence="4">
    <location>
        <begin position="1"/>
        <end position="23"/>
    </location>
</feature>
<keyword evidence="3 4" id="KW-0732">Signal</keyword>
<dbReference type="GO" id="GO:0015768">
    <property type="term" value="P:maltose transport"/>
    <property type="evidence" value="ECO:0007669"/>
    <property type="project" value="TreeGrafter"/>
</dbReference>
<evidence type="ECO:0000313" key="6">
    <source>
        <dbReference type="Proteomes" id="UP000284057"/>
    </source>
</evidence>
<feature type="chain" id="PRO_5019001382" evidence="4">
    <location>
        <begin position="24"/>
        <end position="442"/>
    </location>
</feature>
<evidence type="ECO:0000313" key="5">
    <source>
        <dbReference type="EMBL" id="RIQ23897.1"/>
    </source>
</evidence>
<name>A0A418KRH1_9ACTN</name>
<gene>
    <name evidence="5" type="ORF">DY240_12220</name>
</gene>
<comment type="similarity">
    <text evidence="1">Belongs to the bacterial solute-binding protein 1 family.</text>
</comment>
<dbReference type="AlphaFoldDB" id="A0A418KRH1"/>
<dbReference type="PANTHER" id="PTHR30061">
    <property type="entry name" value="MALTOSE-BINDING PERIPLASMIC PROTEIN"/>
    <property type="match status" value="1"/>
</dbReference>
<dbReference type="PROSITE" id="PS51257">
    <property type="entry name" value="PROKAR_LIPOPROTEIN"/>
    <property type="match status" value="1"/>
</dbReference>
<evidence type="ECO:0000256" key="3">
    <source>
        <dbReference type="ARBA" id="ARBA00022729"/>
    </source>
</evidence>
<comment type="caution">
    <text evidence="5">The sequence shown here is derived from an EMBL/GenBank/DDBJ whole genome shotgun (WGS) entry which is preliminary data.</text>
</comment>
<keyword evidence="2" id="KW-0813">Transport</keyword>
<protein>
    <submittedName>
        <fullName evidence="5">Sugar ABC transporter substrate-binding protein</fullName>
    </submittedName>
</protein>
<dbReference type="CDD" id="cd13585">
    <property type="entry name" value="PBP2_TMBP_like"/>
    <property type="match status" value="1"/>
</dbReference>
<accession>A0A418KRH1</accession>
<sequence length="442" mass="46356">MKTRILTPGASLVLAATLVTALAACGGGGDEAEGSGGDGGGGTLTYWASNQGASLDNDMEILTPEIEKFEEQTGIQVDVEVVPWSDLTNNTLAAAVSGQGPDVINIGNTNAVTFQSTGAFHEFTDEDFEQLGGKDRFVDSALGTAGAEGQPPTSIPLYSQVYALYYNKQMFADAGLEPPATWEDLVSSAQALTDPDAGRYGIVIPGGTVNVSMHMAFILSEQDGGSAFDDDGKPTFTSDGMVAGVKRYVDLLSEYHVVNPSVAQFTEGPQAAGEFARGNAAMYMAQTASMNVLRENGMTPDQYGIVPIPAPQGGDQIGSFVAGTNISIFENTDNLDAALQFVEFMTSDEEQEILNEAYTSLPVVEGLQPTFEAEPEQLETWATIVADYAKPLPLVPEIQAFQANVGEAVVSLIAQAASGGAVSEDDVRAALEEAQQKMGATS</sequence>
<dbReference type="GO" id="GO:1901982">
    <property type="term" value="F:maltose binding"/>
    <property type="evidence" value="ECO:0007669"/>
    <property type="project" value="TreeGrafter"/>
</dbReference>
<dbReference type="Pfam" id="PF01547">
    <property type="entry name" value="SBP_bac_1"/>
    <property type="match status" value="1"/>
</dbReference>
<dbReference type="GO" id="GO:0055052">
    <property type="term" value="C:ATP-binding cassette (ABC) transporter complex, substrate-binding subunit-containing"/>
    <property type="evidence" value="ECO:0007669"/>
    <property type="project" value="TreeGrafter"/>
</dbReference>
<dbReference type="GO" id="GO:0042956">
    <property type="term" value="P:maltodextrin transmembrane transport"/>
    <property type="evidence" value="ECO:0007669"/>
    <property type="project" value="TreeGrafter"/>
</dbReference>
<evidence type="ECO:0000256" key="4">
    <source>
        <dbReference type="SAM" id="SignalP"/>
    </source>
</evidence>
<organism evidence="5 6">
    <name type="scientific">Jiangella rhizosphaerae</name>
    <dbReference type="NCBI Taxonomy" id="2293569"/>
    <lineage>
        <taxon>Bacteria</taxon>
        <taxon>Bacillati</taxon>
        <taxon>Actinomycetota</taxon>
        <taxon>Actinomycetes</taxon>
        <taxon>Jiangellales</taxon>
        <taxon>Jiangellaceae</taxon>
        <taxon>Jiangella</taxon>
    </lineage>
</organism>
<dbReference type="EMBL" id="QUAL01000119">
    <property type="protein sequence ID" value="RIQ23897.1"/>
    <property type="molecule type" value="Genomic_DNA"/>
</dbReference>
<reference evidence="5 6" key="1">
    <citation type="submission" date="2018-09" db="EMBL/GenBank/DDBJ databases">
        <title>Isolation, diversity and antifungal activity of actinobacteria from wheat.</title>
        <authorList>
            <person name="Han C."/>
        </authorList>
    </citation>
    <scope>NUCLEOTIDE SEQUENCE [LARGE SCALE GENOMIC DNA]</scope>
    <source>
        <strain evidence="5 6">NEAU-YY265</strain>
    </source>
</reference>
<dbReference type="RefSeq" id="WP_119660162.1">
    <property type="nucleotide sequence ID" value="NZ_QUAL01000119.1"/>
</dbReference>
<dbReference type="Gene3D" id="3.40.190.10">
    <property type="entry name" value="Periplasmic binding protein-like II"/>
    <property type="match status" value="1"/>
</dbReference>
<dbReference type="InterPro" id="IPR006059">
    <property type="entry name" value="SBP"/>
</dbReference>